<gene>
    <name evidence="6" type="ORF">CHIRRI_LOCUS9875</name>
</gene>
<evidence type="ECO:0000256" key="2">
    <source>
        <dbReference type="ARBA" id="ARBA00022771"/>
    </source>
</evidence>
<evidence type="ECO:0000313" key="7">
    <source>
        <dbReference type="Proteomes" id="UP001153620"/>
    </source>
</evidence>
<dbReference type="InterPro" id="IPR009017">
    <property type="entry name" value="GFP"/>
</dbReference>
<keyword evidence="3" id="KW-0862">Zinc</keyword>
<dbReference type="Gene3D" id="2.40.155.10">
    <property type="entry name" value="Green fluorescent protein"/>
    <property type="match status" value="1"/>
</dbReference>
<keyword evidence="2" id="KW-0863">Zinc-finger</keyword>
<reference evidence="6" key="2">
    <citation type="submission" date="2022-10" db="EMBL/GenBank/DDBJ databases">
        <authorList>
            <consortium name="ENA_rothamsted_submissions"/>
            <consortium name="culmorum"/>
            <person name="King R."/>
        </authorList>
    </citation>
    <scope>NUCLEOTIDE SEQUENCE</scope>
</reference>
<name>A0A9N9S2I8_9DIPT</name>
<sequence length="351" mass="39904">MEFNQNKELLSNTLALNVALQTIKERCVHLQKRLYALESENSRLRLNSVSSGDKLSESRKDNSLISELESLRAKNAELTLQKSQLTENLSMISTENRKLWKRLSHLTKENITEADLTKDEAIDDDHLGAKHANLIRSKTFTQNSPHQLLRERIAGKNIGPDHDDNDLEDISLINDCTFTASTDKFSSDISDSVEIETRSCAEGLLNIKKEILKQNSDLKVALSNWRKLKNSDFCSCKTSSKTSETSKKPQMSDKMVMTERDLTLEFLVDQDPASNFETVKQETTVLADLIEKKKVADLAEKICPMCGKFYAQNILFEEFLQHVESHFMDSDIEQLSLDHNFELVSHSVGNF</sequence>
<evidence type="ECO:0000256" key="3">
    <source>
        <dbReference type="ARBA" id="ARBA00022833"/>
    </source>
</evidence>
<keyword evidence="4" id="KW-0175">Coiled coil</keyword>
<keyword evidence="7" id="KW-1185">Reference proteome</keyword>
<evidence type="ECO:0000313" key="6">
    <source>
        <dbReference type="EMBL" id="CAG9807023.1"/>
    </source>
</evidence>
<accession>A0A9N9S2I8</accession>
<protein>
    <recommendedName>
        <fullName evidence="5">UBZ1-type domain-containing protein</fullName>
    </recommendedName>
</protein>
<dbReference type="AlphaFoldDB" id="A0A9N9S2I8"/>
<dbReference type="Proteomes" id="UP001153620">
    <property type="component" value="Chromosome 3"/>
</dbReference>
<keyword evidence="1" id="KW-0479">Metal-binding</keyword>
<evidence type="ECO:0000256" key="4">
    <source>
        <dbReference type="ARBA" id="ARBA00023054"/>
    </source>
</evidence>
<reference evidence="6" key="1">
    <citation type="submission" date="2022-01" db="EMBL/GenBank/DDBJ databases">
        <authorList>
            <person name="King R."/>
        </authorList>
    </citation>
    <scope>NUCLEOTIDE SEQUENCE</scope>
</reference>
<dbReference type="InterPro" id="IPR041641">
    <property type="entry name" value="CALCOCO1/2_Zn_UBZ1"/>
</dbReference>
<evidence type="ECO:0000256" key="1">
    <source>
        <dbReference type="ARBA" id="ARBA00022723"/>
    </source>
</evidence>
<evidence type="ECO:0000259" key="5">
    <source>
        <dbReference type="Pfam" id="PF18112"/>
    </source>
</evidence>
<feature type="domain" description="UBZ1-type" evidence="5">
    <location>
        <begin position="301"/>
        <end position="327"/>
    </location>
</feature>
<dbReference type="Pfam" id="PF18112">
    <property type="entry name" value="Zn-C2H2_12"/>
    <property type="match status" value="1"/>
</dbReference>
<organism evidence="6 7">
    <name type="scientific">Chironomus riparius</name>
    <dbReference type="NCBI Taxonomy" id="315576"/>
    <lineage>
        <taxon>Eukaryota</taxon>
        <taxon>Metazoa</taxon>
        <taxon>Ecdysozoa</taxon>
        <taxon>Arthropoda</taxon>
        <taxon>Hexapoda</taxon>
        <taxon>Insecta</taxon>
        <taxon>Pterygota</taxon>
        <taxon>Neoptera</taxon>
        <taxon>Endopterygota</taxon>
        <taxon>Diptera</taxon>
        <taxon>Nematocera</taxon>
        <taxon>Chironomoidea</taxon>
        <taxon>Chironomidae</taxon>
        <taxon>Chironominae</taxon>
        <taxon>Chironomus</taxon>
    </lineage>
</organism>
<dbReference type="OrthoDB" id="6105729at2759"/>
<dbReference type="GO" id="GO:0008270">
    <property type="term" value="F:zinc ion binding"/>
    <property type="evidence" value="ECO:0007669"/>
    <property type="project" value="UniProtKB-KW"/>
</dbReference>
<proteinExistence type="predicted"/>
<dbReference type="EMBL" id="OU895879">
    <property type="protein sequence ID" value="CAG9807023.1"/>
    <property type="molecule type" value="Genomic_DNA"/>
</dbReference>